<reference evidence="2" key="1">
    <citation type="journal article" date="2014" name="Int. J. Syst. Evol. Microbiol.">
        <title>Complete genome sequence of Corynebacterium casei LMG S-19264T (=DSM 44701T), isolated from a smear-ripened cheese.</title>
        <authorList>
            <consortium name="US DOE Joint Genome Institute (JGI-PGF)"/>
            <person name="Walter F."/>
            <person name="Albersmeier A."/>
            <person name="Kalinowski J."/>
            <person name="Ruckert C."/>
        </authorList>
    </citation>
    <scope>NUCLEOTIDE SEQUENCE</scope>
    <source>
        <strain evidence="2">JCM 19831</strain>
    </source>
</reference>
<proteinExistence type="predicted"/>
<accession>A0A917U8U0</accession>
<keyword evidence="3" id="KW-1185">Reference proteome</keyword>
<reference evidence="2" key="2">
    <citation type="submission" date="2020-09" db="EMBL/GenBank/DDBJ databases">
        <authorList>
            <person name="Sun Q."/>
            <person name="Ohkuma M."/>
        </authorList>
    </citation>
    <scope>NUCLEOTIDE SEQUENCE</scope>
    <source>
        <strain evidence="2">JCM 19831</strain>
    </source>
</reference>
<dbReference type="PROSITE" id="PS51257">
    <property type="entry name" value="PROKAR_LIPOPROTEIN"/>
    <property type="match status" value="1"/>
</dbReference>
<feature type="chain" id="PRO_5038491062" description="Lipoprotein" evidence="1">
    <location>
        <begin position="22"/>
        <end position="260"/>
    </location>
</feature>
<name>A0A917U8U0_9ACTN</name>
<evidence type="ECO:0000256" key="1">
    <source>
        <dbReference type="SAM" id="SignalP"/>
    </source>
</evidence>
<dbReference type="RefSeq" id="WP_190255302.1">
    <property type="nucleotide sequence ID" value="NZ_BMPI01000054.1"/>
</dbReference>
<sequence length="260" mass="27745">MIVSRRSLLAVPLLGLLAACGDDSSPSAPAGSSGAAAAPPKTPFKDPHPLLITFSGTKVKDYVSEYVPDMSLTADMSNGSPRLEADKQELDRFVAFLGTKGVSSNAFFGAGGVERVLNLRYPMGSGLEHEVSLALAIAAKALGVKSDELNPPKAGVPFVDVVTQAQLNADNKLASTIQYLDDANDTLGFTETATVDRPYVFIGKGGQVLSTPSELKASQTRRLYIDAERMVELQRRAGMRRWIGPDTLLQALGELHDTLR</sequence>
<dbReference type="Proteomes" id="UP000642070">
    <property type="component" value="Unassembled WGS sequence"/>
</dbReference>
<protein>
    <recommendedName>
        <fullName evidence="4">Lipoprotein</fullName>
    </recommendedName>
</protein>
<evidence type="ECO:0000313" key="2">
    <source>
        <dbReference type="EMBL" id="GGM66678.1"/>
    </source>
</evidence>
<evidence type="ECO:0008006" key="4">
    <source>
        <dbReference type="Google" id="ProtNLM"/>
    </source>
</evidence>
<gene>
    <name evidence="2" type="ORF">GCM10007977_080370</name>
</gene>
<organism evidence="2 3">
    <name type="scientific">Dactylosporangium sucinum</name>
    <dbReference type="NCBI Taxonomy" id="1424081"/>
    <lineage>
        <taxon>Bacteria</taxon>
        <taxon>Bacillati</taxon>
        <taxon>Actinomycetota</taxon>
        <taxon>Actinomycetes</taxon>
        <taxon>Micromonosporales</taxon>
        <taxon>Micromonosporaceae</taxon>
        <taxon>Dactylosporangium</taxon>
    </lineage>
</organism>
<dbReference type="AlphaFoldDB" id="A0A917U8U0"/>
<evidence type="ECO:0000313" key="3">
    <source>
        <dbReference type="Proteomes" id="UP000642070"/>
    </source>
</evidence>
<dbReference type="EMBL" id="BMPI01000054">
    <property type="protein sequence ID" value="GGM66678.1"/>
    <property type="molecule type" value="Genomic_DNA"/>
</dbReference>
<comment type="caution">
    <text evidence="2">The sequence shown here is derived from an EMBL/GenBank/DDBJ whole genome shotgun (WGS) entry which is preliminary data.</text>
</comment>
<feature type="signal peptide" evidence="1">
    <location>
        <begin position="1"/>
        <end position="21"/>
    </location>
</feature>
<keyword evidence="1" id="KW-0732">Signal</keyword>